<evidence type="ECO:0000256" key="5">
    <source>
        <dbReference type="ARBA" id="ARBA00022490"/>
    </source>
</evidence>
<dbReference type="GO" id="GO:0006450">
    <property type="term" value="P:regulation of translational fidelity"/>
    <property type="evidence" value="ECO:0007669"/>
    <property type="project" value="TreeGrafter"/>
</dbReference>
<feature type="binding site" evidence="14">
    <location>
        <position position="116"/>
    </location>
    <ligand>
        <name>L-threonine</name>
        <dbReference type="ChEBI" id="CHEBI:57926"/>
    </ligand>
</feature>
<keyword evidence="7 13" id="KW-0819">tRNA processing</keyword>
<accession>A0A1H6TGG4</accession>
<organism evidence="16 17">
    <name type="scientific">Alkalibacterium gilvum</name>
    <dbReference type="NCBI Taxonomy" id="1130080"/>
    <lineage>
        <taxon>Bacteria</taxon>
        <taxon>Bacillati</taxon>
        <taxon>Bacillota</taxon>
        <taxon>Bacilli</taxon>
        <taxon>Lactobacillales</taxon>
        <taxon>Carnobacteriaceae</taxon>
        <taxon>Alkalibacterium</taxon>
    </lineage>
</organism>
<dbReference type="EC" id="2.7.7.87" evidence="3 13"/>
<feature type="binding site" evidence="14">
    <location>
        <position position="53"/>
    </location>
    <ligand>
        <name>ATP</name>
        <dbReference type="ChEBI" id="CHEBI:30616"/>
    </ligand>
</feature>
<dbReference type="GO" id="GO:0005737">
    <property type="term" value="C:cytoplasm"/>
    <property type="evidence" value="ECO:0007669"/>
    <property type="project" value="UniProtKB-SubCell"/>
</dbReference>
<feature type="binding site" evidence="14">
    <location>
        <position position="57"/>
    </location>
    <ligand>
        <name>ATP</name>
        <dbReference type="ChEBI" id="CHEBI:30616"/>
    </ligand>
</feature>
<dbReference type="Pfam" id="PF01300">
    <property type="entry name" value="Sua5_yciO_yrdC"/>
    <property type="match status" value="1"/>
</dbReference>
<dbReference type="PROSITE" id="PS51163">
    <property type="entry name" value="YRDC"/>
    <property type="match status" value="1"/>
</dbReference>
<evidence type="ECO:0000256" key="8">
    <source>
        <dbReference type="ARBA" id="ARBA00022695"/>
    </source>
</evidence>
<dbReference type="SUPFAM" id="SSF55821">
    <property type="entry name" value="YrdC/RibB"/>
    <property type="match status" value="1"/>
</dbReference>
<reference evidence="17" key="1">
    <citation type="submission" date="2016-10" db="EMBL/GenBank/DDBJ databases">
        <authorList>
            <person name="Varghese N."/>
            <person name="Submissions S."/>
        </authorList>
    </citation>
    <scope>NUCLEOTIDE SEQUENCE [LARGE SCALE GENOMIC DNA]</scope>
    <source>
        <strain evidence="17">DSM 25751</strain>
    </source>
</reference>
<dbReference type="GO" id="GO:0005524">
    <property type="term" value="F:ATP binding"/>
    <property type="evidence" value="ECO:0007669"/>
    <property type="project" value="UniProtKB-UniRule"/>
</dbReference>
<keyword evidence="10 13" id="KW-0067">ATP-binding</keyword>
<evidence type="ECO:0000256" key="7">
    <source>
        <dbReference type="ARBA" id="ARBA00022694"/>
    </source>
</evidence>
<evidence type="ECO:0000256" key="13">
    <source>
        <dbReference type="PIRNR" id="PIRNR004930"/>
    </source>
</evidence>
<evidence type="ECO:0000313" key="17">
    <source>
        <dbReference type="Proteomes" id="UP000198564"/>
    </source>
</evidence>
<feature type="binding site" evidence="14">
    <location>
        <position position="230"/>
    </location>
    <ligand>
        <name>ATP</name>
        <dbReference type="ChEBI" id="CHEBI:30616"/>
    </ligand>
</feature>
<feature type="binding site" evidence="14">
    <location>
        <position position="176"/>
    </location>
    <ligand>
        <name>L-threonine</name>
        <dbReference type="ChEBI" id="CHEBI:57926"/>
    </ligand>
</feature>
<dbReference type="PANTHER" id="PTHR17490">
    <property type="entry name" value="SUA5"/>
    <property type="match status" value="1"/>
</dbReference>
<proteinExistence type="inferred from homology"/>
<evidence type="ECO:0000256" key="4">
    <source>
        <dbReference type="ARBA" id="ARBA00015492"/>
    </source>
</evidence>
<name>A0A1H6TGG4_9LACT</name>
<dbReference type="GO" id="GO:0061710">
    <property type="term" value="F:L-threonylcarbamoyladenylate synthase"/>
    <property type="evidence" value="ECO:0007669"/>
    <property type="project" value="UniProtKB-EC"/>
</dbReference>
<dbReference type="InterPro" id="IPR006070">
    <property type="entry name" value="Sua5-like_dom"/>
</dbReference>
<feature type="binding site" evidence="14">
    <location>
        <position position="191"/>
    </location>
    <ligand>
        <name>ATP</name>
        <dbReference type="ChEBI" id="CHEBI:30616"/>
    </ligand>
</feature>
<dbReference type="RefSeq" id="WP_091634567.1">
    <property type="nucleotide sequence ID" value="NZ_FNYW01000017.1"/>
</dbReference>
<dbReference type="GO" id="GO:0000049">
    <property type="term" value="F:tRNA binding"/>
    <property type="evidence" value="ECO:0007669"/>
    <property type="project" value="TreeGrafter"/>
</dbReference>
<evidence type="ECO:0000256" key="14">
    <source>
        <dbReference type="PIRSR" id="PIRSR004930-1"/>
    </source>
</evidence>
<dbReference type="InterPro" id="IPR038385">
    <property type="entry name" value="Sua5/YwlC_C"/>
</dbReference>
<dbReference type="PANTHER" id="PTHR17490:SF16">
    <property type="entry name" value="THREONYLCARBAMOYL-AMP SYNTHASE"/>
    <property type="match status" value="1"/>
</dbReference>
<evidence type="ECO:0000256" key="9">
    <source>
        <dbReference type="ARBA" id="ARBA00022741"/>
    </source>
</evidence>
<evidence type="ECO:0000256" key="1">
    <source>
        <dbReference type="ARBA" id="ARBA00004496"/>
    </source>
</evidence>
<dbReference type="GO" id="GO:0003725">
    <property type="term" value="F:double-stranded RNA binding"/>
    <property type="evidence" value="ECO:0007669"/>
    <property type="project" value="UniProtKB-UniRule"/>
</dbReference>
<protein>
    <recommendedName>
        <fullName evidence="4 13">Threonylcarbamoyl-AMP synthase</fullName>
        <shortName evidence="13">TC-AMP synthase</shortName>
        <ecNumber evidence="3 13">2.7.7.87</ecNumber>
    </recommendedName>
    <alternativeName>
        <fullName evidence="11 13">L-threonylcarbamoyladenylate synthase</fullName>
    </alternativeName>
</protein>
<dbReference type="PIRSF" id="PIRSF004930">
    <property type="entry name" value="Tln_factor_SUA5"/>
    <property type="match status" value="1"/>
</dbReference>
<sequence>MQTDFLDSNQLDQASKYLKNGEVVAFPTETVYGLGADATNEKAVKKIFQAKGRPSDNPLIIHISSVEQLEQYVQSVPDIAKTVISHFWPGPCTLILNKKGPIATSVTGGLDTIAVRMPDHPIALKLIEKSGVPLAAPSANTSGKPSPTDASHVKKDLDGKIRAILDGGRTGIGLESTVLDLTDPHKPTILRPGGVTFEELEDILGTVFESNPTLKDSSAPKSPGMKYKHYSPVKPVWILPTQLDLAKAIVNQLESDGETIGLLTSDDWLDELKTDQRKCYSLGKKDTPQQAAARLFYSLRKLDDEKVSMIMVEPYKKKGIGAAYMNRLEKAATRIL</sequence>
<comment type="subcellular location">
    <subcellularLocation>
        <location evidence="1 13">Cytoplasm</location>
    </subcellularLocation>
</comment>
<evidence type="ECO:0000256" key="3">
    <source>
        <dbReference type="ARBA" id="ARBA00012584"/>
    </source>
</evidence>
<dbReference type="STRING" id="1130080.SAMN04488113_11728"/>
<dbReference type="NCBIfam" id="TIGR00057">
    <property type="entry name" value="L-threonylcarbamoyladenylate synthase"/>
    <property type="match status" value="1"/>
</dbReference>
<dbReference type="AlphaFoldDB" id="A0A1H6TGG4"/>
<dbReference type="GO" id="GO:0008033">
    <property type="term" value="P:tRNA processing"/>
    <property type="evidence" value="ECO:0007669"/>
    <property type="project" value="UniProtKB-KW"/>
</dbReference>
<dbReference type="InterPro" id="IPR010923">
    <property type="entry name" value="T(6)A37_SUA5"/>
</dbReference>
<evidence type="ECO:0000256" key="11">
    <source>
        <dbReference type="ARBA" id="ARBA00029774"/>
    </source>
</evidence>
<dbReference type="OrthoDB" id="9814580at2"/>
<keyword evidence="8 13" id="KW-0548">Nucleotidyltransferase</keyword>
<dbReference type="Gene3D" id="3.40.50.11030">
    <property type="entry name" value="Threonylcarbamoyl-AMP synthase, C-terminal domain"/>
    <property type="match status" value="1"/>
</dbReference>
<keyword evidence="6 13" id="KW-0808">Transferase</keyword>
<evidence type="ECO:0000313" key="16">
    <source>
        <dbReference type="EMBL" id="SEI76207.1"/>
    </source>
</evidence>
<evidence type="ECO:0000256" key="10">
    <source>
        <dbReference type="ARBA" id="ARBA00022840"/>
    </source>
</evidence>
<evidence type="ECO:0000256" key="6">
    <source>
        <dbReference type="ARBA" id="ARBA00022679"/>
    </source>
</evidence>
<feature type="binding site" evidence="14">
    <location>
        <position position="30"/>
    </location>
    <ligand>
        <name>L-threonine</name>
        <dbReference type="ChEBI" id="CHEBI:57926"/>
    </ligand>
</feature>
<comment type="function">
    <text evidence="13">Required for the formation of a threonylcarbamoyl group on adenosine at position 37 (t(6)A37) in tRNAs that read codons beginning with adenine.</text>
</comment>
<keyword evidence="5 13" id="KW-0963">Cytoplasm</keyword>
<dbReference type="InterPro" id="IPR017945">
    <property type="entry name" value="DHBP_synth_RibB-like_a/b_dom"/>
</dbReference>
<evidence type="ECO:0000256" key="2">
    <source>
        <dbReference type="ARBA" id="ARBA00007663"/>
    </source>
</evidence>
<feature type="binding site" evidence="14">
    <location>
        <position position="136"/>
    </location>
    <ligand>
        <name>L-threonine</name>
        <dbReference type="ChEBI" id="CHEBI:57926"/>
    </ligand>
</feature>
<dbReference type="Pfam" id="PF03481">
    <property type="entry name" value="Sua5_C"/>
    <property type="match status" value="1"/>
</dbReference>
<feature type="binding site" evidence="14">
    <location>
        <position position="112"/>
    </location>
    <ligand>
        <name>ATP</name>
        <dbReference type="ChEBI" id="CHEBI:30616"/>
    </ligand>
</feature>
<feature type="binding site" evidence="14">
    <location>
        <position position="62"/>
    </location>
    <ligand>
        <name>L-threonine</name>
        <dbReference type="ChEBI" id="CHEBI:57926"/>
    </ligand>
</feature>
<dbReference type="InterPro" id="IPR005145">
    <property type="entry name" value="Sua5_C"/>
</dbReference>
<evidence type="ECO:0000259" key="15">
    <source>
        <dbReference type="PROSITE" id="PS51163"/>
    </source>
</evidence>
<dbReference type="Proteomes" id="UP000198564">
    <property type="component" value="Unassembled WGS sequence"/>
</dbReference>
<evidence type="ECO:0000256" key="12">
    <source>
        <dbReference type="ARBA" id="ARBA00048366"/>
    </source>
</evidence>
<comment type="catalytic activity">
    <reaction evidence="12 13">
        <text>L-threonine + hydrogencarbonate + ATP = L-threonylcarbamoyladenylate + diphosphate + H2O</text>
        <dbReference type="Rhea" id="RHEA:36407"/>
        <dbReference type="ChEBI" id="CHEBI:15377"/>
        <dbReference type="ChEBI" id="CHEBI:17544"/>
        <dbReference type="ChEBI" id="CHEBI:30616"/>
        <dbReference type="ChEBI" id="CHEBI:33019"/>
        <dbReference type="ChEBI" id="CHEBI:57926"/>
        <dbReference type="ChEBI" id="CHEBI:73682"/>
        <dbReference type="EC" id="2.7.7.87"/>
    </reaction>
</comment>
<keyword evidence="17" id="KW-1185">Reference proteome</keyword>
<dbReference type="Gene3D" id="3.90.870.10">
    <property type="entry name" value="DHBP synthase"/>
    <property type="match status" value="1"/>
</dbReference>
<feature type="binding site" evidence="14">
    <location>
        <position position="138"/>
    </location>
    <ligand>
        <name>ATP</name>
        <dbReference type="ChEBI" id="CHEBI:30616"/>
    </ligand>
</feature>
<keyword evidence="9 13" id="KW-0547">Nucleotide-binding</keyword>
<dbReference type="FunFam" id="3.90.870.10:FF:000008">
    <property type="entry name" value="Threonylcarbamoyl-AMP synthase"/>
    <property type="match status" value="1"/>
</dbReference>
<comment type="similarity">
    <text evidence="2 13">Belongs to the SUA5 family.</text>
</comment>
<dbReference type="EMBL" id="FNYW01000017">
    <property type="protein sequence ID" value="SEI76207.1"/>
    <property type="molecule type" value="Genomic_DNA"/>
</dbReference>
<gene>
    <name evidence="16" type="ORF">SAMN04488113_11728</name>
</gene>
<dbReference type="InterPro" id="IPR050156">
    <property type="entry name" value="TC-AMP_synthase_SUA5"/>
</dbReference>
<feature type="binding site" evidence="14">
    <location>
        <position position="146"/>
    </location>
    <ligand>
        <name>ATP</name>
        <dbReference type="ChEBI" id="CHEBI:30616"/>
    </ligand>
</feature>
<feature type="domain" description="YrdC-like" evidence="15">
    <location>
        <begin position="8"/>
        <end position="195"/>
    </location>
</feature>